<dbReference type="AlphaFoldDB" id="A0A4V2K967"/>
<dbReference type="OMA" id="IYATIRI"/>
<feature type="domain" description="Telomerase reverse transcriptase C-terminal extension" evidence="1">
    <location>
        <begin position="14"/>
        <end position="86"/>
    </location>
</feature>
<proteinExistence type="predicted"/>
<accession>A0A4V2K967</accession>
<evidence type="ECO:0000313" key="3">
    <source>
        <dbReference type="Proteomes" id="UP000292082"/>
    </source>
</evidence>
<dbReference type="InterPro" id="IPR049139">
    <property type="entry name" value="TERT_C"/>
</dbReference>
<organism evidence="2 3">
    <name type="scientific">Dichomitus squalens</name>
    <dbReference type="NCBI Taxonomy" id="114155"/>
    <lineage>
        <taxon>Eukaryota</taxon>
        <taxon>Fungi</taxon>
        <taxon>Dikarya</taxon>
        <taxon>Basidiomycota</taxon>
        <taxon>Agaricomycotina</taxon>
        <taxon>Agaricomycetes</taxon>
        <taxon>Polyporales</taxon>
        <taxon>Polyporaceae</taxon>
        <taxon>Dichomitus</taxon>
    </lineage>
</organism>
<evidence type="ECO:0000259" key="1">
    <source>
        <dbReference type="Pfam" id="PF21399"/>
    </source>
</evidence>
<dbReference type="Pfam" id="PF21399">
    <property type="entry name" value="TERT_C"/>
    <property type="match status" value="1"/>
</dbReference>
<dbReference type="Proteomes" id="UP000292082">
    <property type="component" value="Unassembled WGS sequence"/>
</dbReference>
<evidence type="ECO:0000313" key="2">
    <source>
        <dbReference type="EMBL" id="TBU62728.1"/>
    </source>
</evidence>
<dbReference type="Gene3D" id="1.10.357.90">
    <property type="match status" value="1"/>
</dbReference>
<keyword evidence="3" id="KW-1185">Reference proteome</keyword>
<dbReference type="EMBL" id="ML145092">
    <property type="protein sequence ID" value="TBU62728.1"/>
    <property type="molecule type" value="Genomic_DNA"/>
</dbReference>
<protein>
    <recommendedName>
        <fullName evidence="1">Telomerase reverse transcriptase C-terminal extension domain-containing protein</fullName>
    </recommendedName>
</protein>
<reference evidence="2 3" key="1">
    <citation type="submission" date="2019-01" db="EMBL/GenBank/DDBJ databases">
        <title>Draft genome sequences of three monokaryotic isolates of the white-rot basidiomycete fungus Dichomitus squalens.</title>
        <authorList>
            <consortium name="DOE Joint Genome Institute"/>
            <person name="Lopez S.C."/>
            <person name="Andreopoulos B."/>
            <person name="Pangilinan J."/>
            <person name="Lipzen A."/>
            <person name="Riley R."/>
            <person name="Ahrendt S."/>
            <person name="Ng V."/>
            <person name="Barry K."/>
            <person name="Daum C."/>
            <person name="Grigoriev I.V."/>
            <person name="Hilden K.S."/>
            <person name="Makela M.R."/>
            <person name="de Vries R.P."/>
        </authorList>
    </citation>
    <scope>NUCLEOTIDE SEQUENCE [LARGE SCALE GENOMIC DNA]</scope>
    <source>
        <strain evidence="2 3">CBS 464.89</strain>
    </source>
</reference>
<name>A0A4V2K967_9APHY</name>
<sequence length="117" mass="13736">MKMYHYLRQWGLDVSKGRAFILRTIRQTIRFSYSSICIKAGHKLATQHRARVIVQKSEVTWLGTHAFHAVFSRKPHAYAGLLKSLQFDLSLHKYRRFKKQFREVIAEGLSPLTLLCF</sequence>
<dbReference type="STRING" id="114155.A0A4V2K967"/>
<gene>
    <name evidence="2" type="ORF">BD310DRAFT_810259</name>
</gene>